<dbReference type="EMBL" id="CAKKNS010000005">
    <property type="protein sequence ID" value="CAH0416943.1"/>
    <property type="molecule type" value="Genomic_DNA"/>
</dbReference>
<protein>
    <recommendedName>
        <fullName evidence="3">Nuclease SbcCD subunit C</fullName>
    </recommendedName>
</protein>
<dbReference type="PANTHER" id="PTHR32114:SF2">
    <property type="entry name" value="ABC TRANSPORTER ABCH.3"/>
    <property type="match status" value="1"/>
</dbReference>
<name>A0ABN8BJU8_9LACO</name>
<proteinExistence type="inferred from homology"/>
<accession>A0ABN8BJU8</accession>
<feature type="domain" description="Rad50/SbcC-type AAA" evidence="5">
    <location>
        <begin position="5"/>
        <end position="243"/>
    </location>
</feature>
<evidence type="ECO:0000256" key="3">
    <source>
        <dbReference type="ARBA" id="ARBA00013368"/>
    </source>
</evidence>
<dbReference type="Gene3D" id="3.40.50.300">
    <property type="entry name" value="P-loop containing nucleotide triphosphate hydrolases"/>
    <property type="match status" value="2"/>
</dbReference>
<reference evidence="6 7" key="1">
    <citation type="submission" date="2021-11" db="EMBL/GenBank/DDBJ databases">
        <authorList>
            <person name="Depoorter E."/>
        </authorList>
    </citation>
    <scope>NUCLEOTIDE SEQUENCE [LARGE SCALE GENOMIC DNA]</scope>
    <source>
        <strain evidence="6 7">LMG 24289</strain>
    </source>
</reference>
<dbReference type="InterPro" id="IPR038729">
    <property type="entry name" value="Rad50/SbcC_AAA"/>
</dbReference>
<evidence type="ECO:0000256" key="4">
    <source>
        <dbReference type="SAM" id="Coils"/>
    </source>
</evidence>
<dbReference type="SUPFAM" id="SSF52540">
    <property type="entry name" value="P-loop containing nucleoside triphosphate hydrolases"/>
    <property type="match status" value="1"/>
</dbReference>
<dbReference type="RefSeq" id="WP_230096981.1">
    <property type="nucleotide sequence ID" value="NZ_CAKKNS010000005.1"/>
</dbReference>
<dbReference type="InterPro" id="IPR027417">
    <property type="entry name" value="P-loop_NTPase"/>
</dbReference>
<evidence type="ECO:0000313" key="7">
    <source>
        <dbReference type="Proteomes" id="UP000789707"/>
    </source>
</evidence>
<evidence type="ECO:0000256" key="2">
    <source>
        <dbReference type="ARBA" id="ARBA00011322"/>
    </source>
</evidence>
<feature type="coiled-coil region" evidence="4">
    <location>
        <begin position="245"/>
        <end position="272"/>
    </location>
</feature>
<keyword evidence="4" id="KW-0175">Coiled coil</keyword>
<dbReference type="PANTHER" id="PTHR32114">
    <property type="entry name" value="ABC TRANSPORTER ABCH.3"/>
    <property type="match status" value="1"/>
</dbReference>
<feature type="coiled-coil region" evidence="4">
    <location>
        <begin position="698"/>
        <end position="725"/>
    </location>
</feature>
<evidence type="ECO:0000313" key="6">
    <source>
        <dbReference type="EMBL" id="CAH0416943.1"/>
    </source>
</evidence>
<evidence type="ECO:0000259" key="5">
    <source>
        <dbReference type="Pfam" id="PF13476"/>
    </source>
</evidence>
<evidence type="ECO:0000256" key="1">
    <source>
        <dbReference type="ARBA" id="ARBA00006930"/>
    </source>
</evidence>
<comment type="similarity">
    <text evidence="1">Belongs to the SMC family. SbcC subfamily.</text>
</comment>
<comment type="subunit">
    <text evidence="2">Heterodimer of SbcC and SbcD.</text>
</comment>
<sequence>MRPVKIEMNYFGPYAHGVVDFDQFTASPLFLISGQTGAGKTTIFDAMTYALFGEGSGNRKPEAMRSDFATLNDTTSVRFWFEHQGTTYLVTRTPTQERAAKRGGGTTMASARCAVSEYDIATAQEQGTSYTKKKDVDEFIEELLSLTAEQFRQIILLPQAQFQKFLTADSSDKEKVLRDLFGTKIFLEFSERLKIQASELGKKQAAQNSQIDNLFAQVDWSVTETNAMVATRTVAEKQVLLANRVTAQQAEHAKIQAELARLDEQLTTQNQALTAGKVLEKDFARLATLQVEQAGLTEQQAEMAANTEQLAKLQWVSQQTSLIARYQQAQQTLPTLAEQVTTAAATVATLQTQNEELTTAVAQLASQKPAIEEAITKQSKITNQLIPLAQRKMRLTANMDAADINAHNIQGQIGTQNAVLRTIEAQLLANDEQLTQLADLPKLQTASVNVIADIKQASKVAEQLTQLEHQASQEAAQIKTINDQIKQLTSDIAAATTAVKQQRERRQALMIAQLQNELTDGQACIVCGALEHPAINDINHQTVTDTEIKTAIEQLEVQQKELAQNNAQKQTLLVKLTEVSEMVRTTNDQIATTATTLANLNQVLQQTVQTVFALVGPLEFDQAAWQGLIEQIQTMLATKQATQQSLQVTGEDLRKQIQKQTQQLAELKVKEAQYIGIRKTNAAELADISTEVRDLAPIAAYQAQLSELTATIDTYQTKDAQLQAQYQQQQLALANAVTKHDGLVEQHTTVAADLTTLTATLNTVIASQTAVTSIAELQALMSTEQSENRQASLSKVLTAYETKQQRVTAEINELAAILKDKKHPDLELIEAAITTIKATQHTTQAAQTQAYAQLMQVENIQTEINNVLVKMGSQAELLNQLSQLAAAVNGKNEHRLTLERYVLQSYLIEVLDYANEYYFADLTDGRYQFDINQATGSYATKTGLEINIYDNDAAEYRSVDTLSGGETFLASLAIALSLAEVIQNKAGGIRIDALFIDEGFGSLDEETLEKAMAALNKLERSGRIIGIISHVESMKQEIQQQLKVIKRGDGQSELKYQLV</sequence>
<keyword evidence="7" id="KW-1185">Reference proteome</keyword>
<gene>
    <name evidence="6" type="primary">sbcC</name>
    <name evidence="6" type="ORF">WFA24289_01260</name>
</gene>
<dbReference type="Proteomes" id="UP000789707">
    <property type="component" value="Unassembled WGS sequence"/>
</dbReference>
<dbReference type="Pfam" id="PF13558">
    <property type="entry name" value="SbcC_Walker_B"/>
    <property type="match status" value="1"/>
</dbReference>
<comment type="caution">
    <text evidence="6">The sequence shown here is derived from an EMBL/GenBank/DDBJ whole genome shotgun (WGS) entry which is preliminary data.</text>
</comment>
<organism evidence="6 7">
    <name type="scientific">Periweissella fabaria</name>
    <dbReference type="NCBI Taxonomy" id="546157"/>
    <lineage>
        <taxon>Bacteria</taxon>
        <taxon>Bacillati</taxon>
        <taxon>Bacillota</taxon>
        <taxon>Bacilli</taxon>
        <taxon>Lactobacillales</taxon>
        <taxon>Lactobacillaceae</taxon>
        <taxon>Periweissella</taxon>
    </lineage>
</organism>
<feature type="coiled-coil region" evidence="4">
    <location>
        <begin position="454"/>
        <end position="505"/>
    </location>
</feature>
<dbReference type="Pfam" id="PF13476">
    <property type="entry name" value="AAA_23"/>
    <property type="match status" value="1"/>
</dbReference>